<protein>
    <submittedName>
        <fullName evidence="1">Uncharacterized protein</fullName>
    </submittedName>
</protein>
<name>A0A8H5ZGV8_COCSA</name>
<evidence type="ECO:0000313" key="2">
    <source>
        <dbReference type="Proteomes" id="UP000624244"/>
    </source>
</evidence>
<reference evidence="1" key="1">
    <citation type="submission" date="2019-11" db="EMBL/GenBank/DDBJ databases">
        <title>Bipolaris sorokiniana Genome sequencing.</title>
        <authorList>
            <person name="Wang H."/>
        </authorList>
    </citation>
    <scope>NUCLEOTIDE SEQUENCE</scope>
</reference>
<dbReference type="EMBL" id="WNKQ01000008">
    <property type="protein sequence ID" value="KAF5850031.1"/>
    <property type="molecule type" value="Genomic_DNA"/>
</dbReference>
<sequence>MGSRNAEKLELLERYHGAKERLSTVILTGDTDVDAKALKDATGGKGAHAFVDYSPSSLKEEPPFSMAGIKSFKRGGEYILLGGAYVDLT</sequence>
<organism evidence="1 2">
    <name type="scientific">Cochliobolus sativus</name>
    <name type="common">Common root rot and spot blotch fungus</name>
    <name type="synonym">Bipolaris sorokiniana</name>
    <dbReference type="NCBI Taxonomy" id="45130"/>
    <lineage>
        <taxon>Eukaryota</taxon>
        <taxon>Fungi</taxon>
        <taxon>Dikarya</taxon>
        <taxon>Ascomycota</taxon>
        <taxon>Pezizomycotina</taxon>
        <taxon>Dothideomycetes</taxon>
        <taxon>Pleosporomycetidae</taxon>
        <taxon>Pleosporales</taxon>
        <taxon>Pleosporineae</taxon>
        <taxon>Pleosporaceae</taxon>
        <taxon>Bipolaris</taxon>
    </lineage>
</organism>
<proteinExistence type="predicted"/>
<dbReference type="Proteomes" id="UP000624244">
    <property type="component" value="Unassembled WGS sequence"/>
</dbReference>
<dbReference type="AlphaFoldDB" id="A0A8H5ZGV8"/>
<accession>A0A8H5ZGV8</accession>
<comment type="caution">
    <text evidence="1">The sequence shown here is derived from an EMBL/GenBank/DDBJ whole genome shotgun (WGS) entry which is preliminary data.</text>
</comment>
<dbReference type="Gene3D" id="3.40.50.720">
    <property type="entry name" value="NAD(P)-binding Rossmann-like Domain"/>
    <property type="match status" value="1"/>
</dbReference>
<evidence type="ECO:0000313" key="1">
    <source>
        <dbReference type="EMBL" id="KAF5850031.1"/>
    </source>
</evidence>
<gene>
    <name evidence="1" type="ORF">GGP41_005459</name>
</gene>